<dbReference type="PANTHER" id="PTHR10357">
    <property type="entry name" value="ALPHA-AMYLASE FAMILY MEMBER"/>
    <property type="match status" value="1"/>
</dbReference>
<dbReference type="Proteomes" id="UP000825483">
    <property type="component" value="Unassembled WGS sequence"/>
</dbReference>
<protein>
    <recommendedName>
        <fullName evidence="4">Glycosyl hydrolase family 13 catalytic domain-containing protein</fullName>
    </recommendedName>
</protein>
<dbReference type="GO" id="GO:0046872">
    <property type="term" value="F:metal ion binding"/>
    <property type="evidence" value="ECO:0007669"/>
    <property type="project" value="UniProtKB-KW"/>
</dbReference>
<evidence type="ECO:0000256" key="3">
    <source>
        <dbReference type="ARBA" id="ARBA00022729"/>
    </source>
</evidence>
<evidence type="ECO:0000259" key="4">
    <source>
        <dbReference type="SMART" id="SM00642"/>
    </source>
</evidence>
<dbReference type="PANTHER" id="PTHR10357:SF215">
    <property type="entry name" value="ALPHA-AMYLASE 1"/>
    <property type="match status" value="1"/>
</dbReference>
<dbReference type="AlphaFoldDB" id="A0A9R1CXM1"/>
<dbReference type="Gene3D" id="3.20.20.80">
    <property type="entry name" value="Glycosidases"/>
    <property type="match status" value="2"/>
</dbReference>
<dbReference type="GO" id="GO:0005975">
    <property type="term" value="P:carbohydrate metabolic process"/>
    <property type="evidence" value="ECO:0007669"/>
    <property type="project" value="InterPro"/>
</dbReference>
<dbReference type="InterPro" id="IPR006047">
    <property type="entry name" value="GH13_cat_dom"/>
</dbReference>
<dbReference type="InterPro" id="IPR017853">
    <property type="entry name" value="GH"/>
</dbReference>
<dbReference type="InterPro" id="IPR013783">
    <property type="entry name" value="Ig-like_fold"/>
</dbReference>
<dbReference type="SUPFAM" id="SSF51445">
    <property type="entry name" value="(Trans)glycosidases"/>
    <property type="match status" value="1"/>
</dbReference>
<feature type="domain" description="Glycosyl hydrolase family 13 catalytic" evidence="4">
    <location>
        <begin position="30"/>
        <end position="557"/>
    </location>
</feature>
<dbReference type="InterPro" id="IPR059177">
    <property type="entry name" value="GH29D-like_dom"/>
</dbReference>
<evidence type="ECO:0000256" key="1">
    <source>
        <dbReference type="ARBA" id="ARBA00001913"/>
    </source>
</evidence>
<dbReference type="EMBL" id="BPUB01000002">
    <property type="protein sequence ID" value="GJG58834.1"/>
    <property type="molecule type" value="Genomic_DNA"/>
</dbReference>
<comment type="cofactor">
    <cofactor evidence="1">
        <name>Ca(2+)</name>
        <dbReference type="ChEBI" id="CHEBI:29108"/>
    </cofactor>
</comment>
<sequence length="1106" mass="121330">MAWLTSLNVSADNGNFSQNRTDFRDESIYFVITTRFFDGDEGNNVLCWDNQAAQISTKDPCWRGDFRGLINKLDYIKALGFTAIWITPVVQNASGYDYHGYHASDFSKVDCRYQGVTGEDANKTGNQMFEELIKAAHAKGIKIILDIVLNHTGNFGEAKLMHEFTRDEDIRNQASINDCMLPDYNVLPSDYLGMAGSAQYQSRLALMKNTDGQNHDKNNYWHHVATAWNWDEPTRWWGQIAGDCVDLNTENPAVDEYLIECYEKFIEMGVDGFRIDTSGHIAPLTFNTAFIPRFKELGEKYASKRLLAGQTKPSPFYMYGEVCARYSGVTYRDQPILSPYYYTWKSSSTLEDEWKKYDASWWASQTVKEGAAPLGNMVTCTNDDASKGTSNNAWLVNGAYHTPDYSQSSGFNVIDFPVHYNFSNVGSVWGMTDEDNKYNDATWNVVYVDSHDYGPQPNDGIRFSGSTEQWAENLTWMFLFRGIPCLYYGSEVQFQAGKKIDNGPNGPLSDTGRAYFGQNIEGDVSASDFGQFTASGQVEKTLNHPLAKHLERLNRIRQAVPALRKGQYAKQSSTSGWAWSKAYNANGENSYVCVAQQAGTATFSNIPNGTYSDCVTGDTKTVTNGTLTVSCPTNQGNARVYVLNGPGKIGEDGPFLYTSTAGSADNSGLATDGGAEKWIGPEDAVGSAGLSFSPAGTSFTSESLTVNVSLVNCTSAWYSINGGEKVNVTGNTSFTIGKGDDTGTTYTVTWGATPKDGSAEKTGSQTYKKVGVYTPSVTADEKSVFYETDASSVAIWVWNDKANFTGGAWDKKPNMEYMGVNASGKKIYKWTYDGSESSMPSKVIFIPAGGSQSADLEYKNHGYYVDGTWDHEVSANPDAISVALSEGSTSFKDNISVTATVKNATGVYTTDGTEPTANSNTFADTKTFTFTETTTLKVGALKDGKVSNVKTATYTKSDNQKIHAYFVNNCGWSDIHAWVWTDKNSYNTVAWPGDKATKLDVKSSDGYDIWEWIYTGTLTDMPANIIWNNNGNGDNQTSTFAFTNGGYYTKTGIATGLSNVTSSATGVLTVYDLNGRVAARVGSLEAASFILKSGVYIINGKKYIIR</sequence>
<keyword evidence="3" id="KW-0732">Signal</keyword>
<reference evidence="5" key="1">
    <citation type="journal article" date="2022" name="Int. J. Syst. Evol. Microbiol.">
        <title>Prevotella lacticifex sp. nov., isolated from the rumen of cows.</title>
        <authorList>
            <person name="Shinkai T."/>
            <person name="Ikeyama N."/>
            <person name="Kumagai M."/>
            <person name="Ohmori H."/>
            <person name="Sakamoto M."/>
            <person name="Ohkuma M."/>
            <person name="Mitsumori M."/>
        </authorList>
    </citation>
    <scope>NUCLEOTIDE SEQUENCE</scope>
    <source>
        <strain evidence="5">R5076</strain>
    </source>
</reference>
<evidence type="ECO:0000313" key="6">
    <source>
        <dbReference type="Proteomes" id="UP000825483"/>
    </source>
</evidence>
<dbReference type="Gene3D" id="2.60.40.10">
    <property type="entry name" value="Immunoglobulins"/>
    <property type="match status" value="2"/>
</dbReference>
<comment type="caution">
    <text evidence="5">The sequence shown here is derived from an EMBL/GenBank/DDBJ whole genome shotgun (WGS) entry which is preliminary data.</text>
</comment>
<dbReference type="Pfam" id="PF13290">
    <property type="entry name" value="CHB_HEX_C_1"/>
    <property type="match status" value="1"/>
</dbReference>
<evidence type="ECO:0000256" key="2">
    <source>
        <dbReference type="ARBA" id="ARBA00022723"/>
    </source>
</evidence>
<evidence type="ECO:0000313" key="5">
    <source>
        <dbReference type="EMBL" id="GJG58834.1"/>
    </source>
</evidence>
<proteinExistence type="predicted"/>
<dbReference type="SMART" id="SM00642">
    <property type="entry name" value="Aamy"/>
    <property type="match status" value="1"/>
</dbReference>
<accession>A0A9R1CXM1</accession>
<name>A0A9R1CXM1_9BACT</name>
<organism evidence="5 6">
    <name type="scientific">Prevotella lacticifex</name>
    <dbReference type="NCBI Taxonomy" id="2854755"/>
    <lineage>
        <taxon>Bacteria</taxon>
        <taxon>Pseudomonadati</taxon>
        <taxon>Bacteroidota</taxon>
        <taxon>Bacteroidia</taxon>
        <taxon>Bacteroidales</taxon>
        <taxon>Prevotellaceae</taxon>
        <taxon>Prevotella</taxon>
    </lineage>
</organism>
<dbReference type="Pfam" id="PF00128">
    <property type="entry name" value="Alpha-amylase"/>
    <property type="match status" value="1"/>
</dbReference>
<keyword evidence="2" id="KW-0479">Metal-binding</keyword>
<gene>
    <name evidence="5" type="ORF">PRLR5076_16850</name>
</gene>
<keyword evidence="6" id="KW-1185">Reference proteome</keyword>